<sequence>MGIFGIEFNEATGQGTCHQPSSDFGRLRVYVCKINQQRVRGDNAINLTSLYQEINC</sequence>
<organism evidence="1 2">
    <name type="scientific">Desulfofustis glycolicus DSM 9705</name>
    <dbReference type="NCBI Taxonomy" id="1121409"/>
    <lineage>
        <taxon>Bacteria</taxon>
        <taxon>Pseudomonadati</taxon>
        <taxon>Thermodesulfobacteriota</taxon>
        <taxon>Desulfobulbia</taxon>
        <taxon>Desulfobulbales</taxon>
        <taxon>Desulfocapsaceae</taxon>
        <taxon>Desulfofustis</taxon>
    </lineage>
</organism>
<gene>
    <name evidence="1" type="ORF">SAMN02745124_00783</name>
</gene>
<reference evidence="1 2" key="1">
    <citation type="submission" date="2016-11" db="EMBL/GenBank/DDBJ databases">
        <authorList>
            <person name="Jaros S."/>
            <person name="Januszkiewicz K."/>
            <person name="Wedrychowicz H."/>
        </authorList>
    </citation>
    <scope>NUCLEOTIDE SEQUENCE [LARGE SCALE GENOMIC DNA]</scope>
    <source>
        <strain evidence="1 2">DSM 9705</strain>
    </source>
</reference>
<protein>
    <submittedName>
        <fullName evidence="1">Uncharacterized protein</fullName>
    </submittedName>
</protein>
<evidence type="ECO:0000313" key="1">
    <source>
        <dbReference type="EMBL" id="SHH51465.1"/>
    </source>
</evidence>
<proteinExistence type="predicted"/>
<dbReference type="EMBL" id="FQXS01000003">
    <property type="protein sequence ID" value="SHH51465.1"/>
    <property type="molecule type" value="Genomic_DNA"/>
</dbReference>
<accession>A0A1M5TKY1</accession>
<evidence type="ECO:0000313" key="2">
    <source>
        <dbReference type="Proteomes" id="UP000184139"/>
    </source>
</evidence>
<dbReference type="Proteomes" id="UP000184139">
    <property type="component" value="Unassembled WGS sequence"/>
</dbReference>
<name>A0A1M5TKY1_9BACT</name>
<keyword evidence="2" id="KW-1185">Reference proteome</keyword>
<dbReference type="AlphaFoldDB" id="A0A1M5TKY1"/>